<protein>
    <recommendedName>
        <fullName evidence="3">Retropepsin-like aspartic endopeptidase domain-containing protein</fullName>
    </recommendedName>
</protein>
<dbReference type="Gene3D" id="2.40.70.10">
    <property type="entry name" value="Acid Proteases"/>
    <property type="match status" value="1"/>
</dbReference>
<feature type="chain" id="PRO_5004178863" description="Retropepsin-like aspartic endopeptidase domain-containing protein" evidence="2">
    <location>
        <begin position="20"/>
        <end position="201"/>
    </location>
</feature>
<dbReference type="InterPro" id="IPR021109">
    <property type="entry name" value="Peptidase_aspartic_dom_sf"/>
</dbReference>
<dbReference type="Pfam" id="PF05618">
    <property type="entry name" value="Zn_protease"/>
    <property type="match status" value="1"/>
</dbReference>
<accession>Q0VM82</accession>
<sequence length="201" mass="22176">MMRTLLALLLVLSPLAAVADGASGKMIYGLHEKVHIKELGITVPAKLDTGAGSGSLSARYIRTFERDGVEMVEFDLAIDRDDREEWSVTREQWDDVELPLSGHVRIKRRAESVAPGDRDYSRRPVVTLTICMGRRQEQVEVNLTNRSEFRYPLLMGSEALQGLGALVDPSLSMAAGEPDCQDSKDNVVESDDQTMEAAEAL</sequence>
<feature type="region of interest" description="Disordered" evidence="1">
    <location>
        <begin position="174"/>
        <end position="201"/>
    </location>
</feature>
<evidence type="ECO:0000256" key="1">
    <source>
        <dbReference type="SAM" id="MobiDB-lite"/>
    </source>
</evidence>
<feature type="signal peptide" evidence="2">
    <location>
        <begin position="1"/>
        <end position="19"/>
    </location>
</feature>
<keyword evidence="5" id="KW-1185">Reference proteome</keyword>
<organism evidence="4 5">
    <name type="scientific">Alcanivorax borkumensis (strain ATCC 700651 / DSM 11573 / NCIMB 13689 / SK2)</name>
    <dbReference type="NCBI Taxonomy" id="393595"/>
    <lineage>
        <taxon>Bacteria</taxon>
        <taxon>Pseudomonadati</taxon>
        <taxon>Pseudomonadota</taxon>
        <taxon>Gammaproteobacteria</taxon>
        <taxon>Oceanospirillales</taxon>
        <taxon>Alcanivoracaceae</taxon>
        <taxon>Alcanivorax</taxon>
    </lineage>
</organism>
<gene>
    <name evidence="4" type="ordered locus">ABO_2268</name>
</gene>
<dbReference type="AlphaFoldDB" id="Q0VM82"/>
<keyword evidence="2" id="KW-0732">Signal</keyword>
<dbReference type="HOGENOM" id="CLU_099424_0_0_6"/>
<dbReference type="EMBL" id="AM286690">
    <property type="protein sequence ID" value="CAL17716.1"/>
    <property type="molecule type" value="Genomic_DNA"/>
</dbReference>
<dbReference type="RefSeq" id="WP_011589543.1">
    <property type="nucleotide sequence ID" value="NC_008260.1"/>
</dbReference>
<dbReference type="eggNOG" id="COG4067">
    <property type="taxonomic scope" value="Bacteria"/>
</dbReference>
<dbReference type="PANTHER" id="PTHR38037">
    <property type="entry name" value="ZN_PROTEASE DOMAIN-CONTAINING PROTEIN"/>
    <property type="match status" value="1"/>
</dbReference>
<dbReference type="KEGG" id="abo:ABO_2268"/>
<reference evidence="4 5" key="1">
    <citation type="journal article" date="2006" name="Nat. Biotechnol.">
        <title>Genome sequence of the ubiquitous hydrocarbon-degrading marine bacterium Alcanivorax borkumensis.</title>
        <authorList>
            <person name="Schneiker S."/>
            <person name="Martins dos Santos V.A.P."/>
            <person name="Bartels D."/>
            <person name="Bekel T."/>
            <person name="Brecht M."/>
            <person name="Buhrmester J."/>
            <person name="Chernikova T.N."/>
            <person name="Denaro R."/>
            <person name="Ferrer M."/>
            <person name="Gertler C."/>
            <person name="Goesmann A."/>
            <person name="Golyshina O.V."/>
            <person name="Kaminski F."/>
            <person name="Khachane A.N."/>
            <person name="Lang S."/>
            <person name="Linke B."/>
            <person name="McHardy A.C."/>
            <person name="Meyer F."/>
            <person name="Nechitaylo T."/>
            <person name="Puehler A."/>
            <person name="Regenhardt D."/>
            <person name="Rupp O."/>
            <person name="Sabirova J.S."/>
            <person name="Selbitschka W."/>
            <person name="Yakimov M.M."/>
            <person name="Timmis K.N."/>
            <person name="Vorhoelter F.-J."/>
            <person name="Weidner S."/>
            <person name="Kaiser O."/>
            <person name="Golyshin P.N."/>
        </authorList>
    </citation>
    <scope>NUCLEOTIDE SEQUENCE [LARGE SCALE GENOMIC DNA]</scope>
    <source>
        <strain evidence="5">ATCC 700651 / DSM 11573 / NCIMB 13689 / SK2</strain>
    </source>
</reference>
<evidence type="ECO:0000259" key="3">
    <source>
        <dbReference type="Pfam" id="PF05618"/>
    </source>
</evidence>
<name>Q0VM82_ALCBS</name>
<proteinExistence type="predicted"/>
<dbReference type="PANTHER" id="PTHR38037:SF2">
    <property type="entry name" value="ATP-DEPENDENT ZINC PROTEASE DOMAIN-CONTAINING PROTEIN-RELATED"/>
    <property type="match status" value="1"/>
</dbReference>
<dbReference type="InterPro" id="IPR008503">
    <property type="entry name" value="Asp_endopeptidase"/>
</dbReference>
<evidence type="ECO:0000313" key="4">
    <source>
        <dbReference type="EMBL" id="CAL17716.1"/>
    </source>
</evidence>
<dbReference type="STRING" id="393595.ABO_2268"/>
<dbReference type="SUPFAM" id="SSF50630">
    <property type="entry name" value="Acid proteases"/>
    <property type="match status" value="1"/>
</dbReference>
<evidence type="ECO:0000313" key="5">
    <source>
        <dbReference type="Proteomes" id="UP000008871"/>
    </source>
</evidence>
<evidence type="ECO:0000256" key="2">
    <source>
        <dbReference type="SAM" id="SignalP"/>
    </source>
</evidence>
<dbReference type="Proteomes" id="UP000008871">
    <property type="component" value="Chromosome"/>
</dbReference>
<feature type="domain" description="Retropepsin-like aspartic endopeptidase" evidence="3">
    <location>
        <begin position="27"/>
        <end position="174"/>
    </location>
</feature>